<dbReference type="InterPro" id="IPR011852">
    <property type="entry name" value="TRAP_TAXI"/>
</dbReference>
<sequence>MDNRSDRRTFIKGVSAGSIAAMTGMAGCLDEIGGGGGDDFVTIATGGTGGVYYTLGGGMADVWSDELGLDTSVESTGGSVENGRLLAEDTEVALMMENAIHDAIHAEGDFDEEIPLQALHGAYMNPTHVVVQEDLDVETFDDLEGHSVSIGDLGSATEMTASDIFEFYDMDYDDVDAREYSFDETTDAMIDDQLDAGMYSVGLPGPAVDELFTQADVTFVEFPEEDLEAMSEEWDHYEPHEIPADTYDGQDEPAPNPGVLNTVVVHEDMDEEMANDLTTTIYENIDRLADVHQAADDFEEYARESPTEYHPGGESALDDLDL</sequence>
<proteinExistence type="predicted"/>
<protein>
    <recommendedName>
        <fullName evidence="4">C4-dicarboxylate ABC transporter substrate-binding protein</fullName>
    </recommendedName>
</protein>
<feature type="region of interest" description="Disordered" evidence="1">
    <location>
        <begin position="297"/>
        <end position="322"/>
    </location>
</feature>
<organism evidence="2 3">
    <name type="scientific">Natronorubrum daqingense</name>
    <dbReference type="NCBI Taxonomy" id="588898"/>
    <lineage>
        <taxon>Archaea</taxon>
        <taxon>Methanobacteriati</taxon>
        <taxon>Methanobacteriota</taxon>
        <taxon>Stenosarchaea group</taxon>
        <taxon>Halobacteria</taxon>
        <taxon>Halobacteriales</taxon>
        <taxon>Natrialbaceae</taxon>
        <taxon>Natronorubrum</taxon>
    </lineage>
</organism>
<dbReference type="OrthoDB" id="27995at2157"/>
<dbReference type="Proteomes" id="UP000187321">
    <property type="component" value="Chromosome"/>
</dbReference>
<dbReference type="Gene3D" id="3.40.190.10">
    <property type="entry name" value="Periplasmic binding protein-like II"/>
    <property type="match status" value="2"/>
</dbReference>
<evidence type="ECO:0000313" key="2">
    <source>
        <dbReference type="EMBL" id="APX97779.1"/>
    </source>
</evidence>
<evidence type="ECO:0000256" key="1">
    <source>
        <dbReference type="SAM" id="MobiDB-lite"/>
    </source>
</evidence>
<dbReference type="KEGG" id="hda:BB347_14770"/>
<name>A0A1P8RGM1_9EURY</name>
<dbReference type="EMBL" id="CP019327">
    <property type="protein sequence ID" value="APX97779.1"/>
    <property type="molecule type" value="Genomic_DNA"/>
</dbReference>
<feature type="compositionally biased region" description="Basic and acidic residues" evidence="1">
    <location>
        <begin position="297"/>
        <end position="307"/>
    </location>
</feature>
<dbReference type="PROSITE" id="PS51257">
    <property type="entry name" value="PROKAR_LIPOPROTEIN"/>
    <property type="match status" value="1"/>
</dbReference>
<evidence type="ECO:0000313" key="3">
    <source>
        <dbReference type="Proteomes" id="UP000187321"/>
    </source>
</evidence>
<accession>A0A1P8RGM1</accession>
<dbReference type="PANTHER" id="PTHR42941:SF1">
    <property type="entry name" value="SLL1037 PROTEIN"/>
    <property type="match status" value="1"/>
</dbReference>
<evidence type="ECO:0008006" key="4">
    <source>
        <dbReference type="Google" id="ProtNLM"/>
    </source>
</evidence>
<dbReference type="SUPFAM" id="SSF53850">
    <property type="entry name" value="Periplasmic binding protein-like II"/>
    <property type="match status" value="1"/>
</dbReference>
<dbReference type="PANTHER" id="PTHR42941">
    <property type="entry name" value="SLL1037 PROTEIN"/>
    <property type="match status" value="1"/>
</dbReference>
<reference evidence="2 3" key="1">
    <citation type="submission" date="2017-01" db="EMBL/GenBank/DDBJ databases">
        <title>Complete genome sequence of Haloterrigena daqingensis type strain (JX313T).</title>
        <authorList>
            <person name="Shuang W."/>
        </authorList>
    </citation>
    <scope>NUCLEOTIDE SEQUENCE [LARGE SCALE GENOMIC DNA]</scope>
    <source>
        <strain evidence="2 3">JX313</strain>
    </source>
</reference>
<dbReference type="Pfam" id="PF16868">
    <property type="entry name" value="NMT1_3"/>
    <property type="match status" value="1"/>
</dbReference>
<dbReference type="AlphaFoldDB" id="A0A1P8RGM1"/>
<dbReference type="NCBIfam" id="TIGR02122">
    <property type="entry name" value="TRAP_TAXI"/>
    <property type="match status" value="1"/>
</dbReference>
<gene>
    <name evidence="2" type="ORF">BB347_14770</name>
</gene>